<dbReference type="FunFam" id="1.10.533.10:FF:000020">
    <property type="entry name" value="CASP8 and FADD like apoptosis regulator"/>
    <property type="match status" value="1"/>
</dbReference>
<dbReference type="OMA" id="MIFLCEG"/>
<dbReference type="InParanoid" id="A0A6I8P7M1"/>
<dbReference type="SMART" id="SM00031">
    <property type="entry name" value="DED"/>
    <property type="match status" value="2"/>
</dbReference>
<dbReference type="Gene3D" id="1.10.533.10">
    <property type="entry name" value="Death Domain, Fas"/>
    <property type="match status" value="2"/>
</dbReference>
<evidence type="ECO:0000256" key="3">
    <source>
        <dbReference type="ARBA" id="ARBA00022737"/>
    </source>
</evidence>
<dbReference type="SUPFAM" id="SSF47986">
    <property type="entry name" value="DEATH domain"/>
    <property type="match status" value="2"/>
</dbReference>
<dbReference type="AlphaFoldDB" id="A0A6I8P7M1"/>
<evidence type="ECO:0000259" key="6">
    <source>
        <dbReference type="PROSITE" id="PS50168"/>
    </source>
</evidence>
<dbReference type="FunFam" id="1.10.533.10:FF:000016">
    <property type="entry name" value="CASP8 and FADD-like apoptosis regulator"/>
    <property type="match status" value="1"/>
</dbReference>
<comment type="similarity">
    <text evidence="1">Belongs to the peptidase C14A family.</text>
</comment>
<dbReference type="GeneTree" id="ENSGT00530000064199"/>
<evidence type="ECO:0000256" key="2">
    <source>
        <dbReference type="ARBA" id="ARBA00022703"/>
    </source>
</evidence>
<dbReference type="GO" id="GO:0008047">
    <property type="term" value="F:enzyme activator activity"/>
    <property type="evidence" value="ECO:0007669"/>
    <property type="project" value="UniProtKB-ARBA"/>
</dbReference>
<dbReference type="Pfam" id="PF01335">
    <property type="entry name" value="DED"/>
    <property type="match status" value="2"/>
</dbReference>
<evidence type="ECO:0000256" key="1">
    <source>
        <dbReference type="ARBA" id="ARBA00010134"/>
    </source>
</evidence>
<name>A0A6I8P7M1_ORNAN</name>
<feature type="domain" description="DED" evidence="6">
    <location>
        <begin position="97"/>
        <end position="175"/>
    </location>
</feature>
<dbReference type="GO" id="GO:2001237">
    <property type="term" value="P:negative regulation of extrinsic apoptotic signaling pathway"/>
    <property type="evidence" value="ECO:0007669"/>
    <property type="project" value="UniProtKB-ARBA"/>
</dbReference>
<dbReference type="Ensembl" id="ENSOANT00000076858.1">
    <property type="protein sequence ID" value="ENSOANP00000048863.1"/>
    <property type="gene ID" value="ENSOANG00000045194.1"/>
</dbReference>
<proteinExistence type="inferred from homology"/>
<evidence type="ECO:0000313" key="7">
    <source>
        <dbReference type="Ensembl" id="ENSOANP00000048863.1"/>
    </source>
</evidence>
<evidence type="ECO:0000313" key="8">
    <source>
        <dbReference type="Proteomes" id="UP000002279"/>
    </source>
</evidence>
<keyword evidence="2" id="KW-0053">Apoptosis</keyword>
<comment type="function">
    <text evidence="4">Apoptosis regulator protein which may function as a crucial link between cell survival and cell death pathways in mammalian cells. Acts as an inhibitor of TNFRSF6 mediated apoptosis. A proteolytic fragment (p43) is likely retained in the death-inducing signaling complex (DISC) thereby blocking further recruitment and processing of caspase-8 at the complex. Full length and shorter isoforms have been shown either to induce apoptosis or to reduce TNFRSF-triggered apoptosis. Lacks enzymatic (caspase) activity.</text>
</comment>
<dbReference type="GO" id="GO:0060544">
    <property type="term" value="P:regulation of necroptotic process"/>
    <property type="evidence" value="ECO:0007669"/>
    <property type="project" value="UniProtKB-ARBA"/>
</dbReference>
<dbReference type="Proteomes" id="UP000002279">
    <property type="component" value="Chromosome 7"/>
</dbReference>
<sequence length="238" mass="27178">MSVSRVAAAVIQQVEEELDEEEKETLVFLCRDLAPDLPSADVRELLRALNDRDQLTLAALSELLYRVKRFDLLKRILKTERATVEANLIRNPRLVSDYRVLMAELGEDMDKSDVTSFSFLLTDYMGRGKKAVDKSFLAVVIELEKLNLVAPDQLDLLEKCLKNIHRIDLKKKVQKYRQAALGASNFQPNYVNAVQASLPNLSLLEPLSCQEHQAGRILRHGIQRKIDFSFLLFTPFHL</sequence>
<evidence type="ECO:0000256" key="4">
    <source>
        <dbReference type="ARBA" id="ARBA00057217"/>
    </source>
</evidence>
<gene>
    <name evidence="7" type="primary">CFLAR</name>
</gene>
<reference evidence="7 8" key="1">
    <citation type="journal article" date="2008" name="Nature">
        <title>Genome analysis of the platypus reveals unique signatures of evolution.</title>
        <authorList>
            <person name="Warren W.C."/>
            <person name="Hillier L.W."/>
            <person name="Marshall Graves J.A."/>
            <person name="Birney E."/>
            <person name="Ponting C.P."/>
            <person name="Grutzner F."/>
            <person name="Belov K."/>
            <person name="Miller W."/>
            <person name="Clarke L."/>
            <person name="Chinwalla A.T."/>
            <person name="Yang S.P."/>
            <person name="Heger A."/>
            <person name="Locke D.P."/>
            <person name="Miethke P."/>
            <person name="Waters P.D."/>
            <person name="Veyrunes F."/>
            <person name="Fulton L."/>
            <person name="Fulton B."/>
            <person name="Graves T."/>
            <person name="Wallis J."/>
            <person name="Puente X.S."/>
            <person name="Lopez-Otin C."/>
            <person name="Ordonez G.R."/>
            <person name="Eichler E.E."/>
            <person name="Chen L."/>
            <person name="Cheng Z."/>
            <person name="Deakin J.E."/>
            <person name="Alsop A."/>
            <person name="Thompson K."/>
            <person name="Kirby P."/>
            <person name="Papenfuss A.T."/>
            <person name="Wakefield M.J."/>
            <person name="Olender T."/>
            <person name="Lancet D."/>
            <person name="Huttley G.A."/>
            <person name="Smit A.F."/>
            <person name="Pask A."/>
            <person name="Temple-Smith P."/>
            <person name="Batzer M.A."/>
            <person name="Walker J.A."/>
            <person name="Konkel M.K."/>
            <person name="Harris R.S."/>
            <person name="Whittington C.M."/>
            <person name="Wong E.S."/>
            <person name="Gemmell N.J."/>
            <person name="Buschiazzo E."/>
            <person name="Vargas Jentzsch I.M."/>
            <person name="Merkel A."/>
            <person name="Schmitz J."/>
            <person name="Zemann A."/>
            <person name="Churakov G."/>
            <person name="Kriegs J.O."/>
            <person name="Brosius J."/>
            <person name="Murchison E.P."/>
            <person name="Sachidanandam R."/>
            <person name="Smith C."/>
            <person name="Hannon G.J."/>
            <person name="Tsend-Ayush E."/>
            <person name="McMillan D."/>
            <person name="Attenborough R."/>
            <person name="Rens W."/>
            <person name="Ferguson-Smith M."/>
            <person name="Lefevre C.M."/>
            <person name="Sharp J.A."/>
            <person name="Nicholas K.R."/>
            <person name="Ray D.A."/>
            <person name="Kube M."/>
            <person name="Reinhardt R."/>
            <person name="Pringle T.H."/>
            <person name="Taylor J."/>
            <person name="Jones R.C."/>
            <person name="Nixon B."/>
            <person name="Dacheux J.L."/>
            <person name="Niwa H."/>
            <person name="Sekita Y."/>
            <person name="Huang X."/>
            <person name="Stark A."/>
            <person name="Kheradpour P."/>
            <person name="Kellis M."/>
            <person name="Flicek P."/>
            <person name="Chen Y."/>
            <person name="Webber C."/>
            <person name="Hardison R."/>
            <person name="Nelson J."/>
            <person name="Hallsworth-Pepin K."/>
            <person name="Delehaunty K."/>
            <person name="Markovic C."/>
            <person name="Minx P."/>
            <person name="Feng Y."/>
            <person name="Kremitzki C."/>
            <person name="Mitreva M."/>
            <person name="Glasscock J."/>
            <person name="Wylie T."/>
            <person name="Wohldmann P."/>
            <person name="Thiru P."/>
            <person name="Nhan M.N."/>
            <person name="Pohl C.S."/>
            <person name="Smith S.M."/>
            <person name="Hou S."/>
            <person name="Nefedov M."/>
            <person name="de Jong P.J."/>
            <person name="Renfree M.B."/>
            <person name="Mardis E.R."/>
            <person name="Wilson R.K."/>
        </authorList>
    </citation>
    <scope>NUCLEOTIDE SEQUENCE [LARGE SCALE GENOMIC DNA]</scope>
    <source>
        <strain evidence="7 8">Glennie</strain>
    </source>
</reference>
<dbReference type="InterPro" id="IPR001875">
    <property type="entry name" value="DED_dom"/>
</dbReference>
<organism evidence="7 8">
    <name type="scientific">Ornithorhynchus anatinus</name>
    <name type="common">Duckbill platypus</name>
    <dbReference type="NCBI Taxonomy" id="9258"/>
    <lineage>
        <taxon>Eukaryota</taxon>
        <taxon>Metazoa</taxon>
        <taxon>Chordata</taxon>
        <taxon>Craniata</taxon>
        <taxon>Vertebrata</taxon>
        <taxon>Euteleostomi</taxon>
        <taxon>Mammalia</taxon>
        <taxon>Monotremata</taxon>
        <taxon>Ornithorhynchidae</taxon>
        <taxon>Ornithorhynchus</taxon>
    </lineage>
</organism>
<dbReference type="GO" id="GO:0006915">
    <property type="term" value="P:apoptotic process"/>
    <property type="evidence" value="ECO:0007669"/>
    <property type="project" value="UniProtKB-KW"/>
</dbReference>
<keyword evidence="8" id="KW-1185">Reference proteome</keyword>
<reference evidence="7" key="3">
    <citation type="submission" date="2025-09" db="UniProtKB">
        <authorList>
            <consortium name="Ensembl"/>
        </authorList>
    </citation>
    <scope>IDENTIFICATION</scope>
    <source>
        <strain evidence="7">Glennie</strain>
    </source>
</reference>
<feature type="domain" description="DED" evidence="6">
    <location>
        <begin position="6"/>
        <end position="78"/>
    </location>
</feature>
<accession>A0A6I8P7M1</accession>
<keyword evidence="3" id="KW-0677">Repeat</keyword>
<protein>
    <recommendedName>
        <fullName evidence="5">CASP8 and FADD-like apoptosis regulator</fullName>
    </recommendedName>
</protein>
<dbReference type="InterPro" id="IPR011029">
    <property type="entry name" value="DEATH-like_dom_sf"/>
</dbReference>
<dbReference type="PANTHER" id="PTHR48169:SF3">
    <property type="entry name" value="CASP8 AND FADD LIKE APOPTOSIS REGULATOR"/>
    <property type="match status" value="1"/>
</dbReference>
<dbReference type="GO" id="GO:0005737">
    <property type="term" value="C:cytoplasm"/>
    <property type="evidence" value="ECO:0007669"/>
    <property type="project" value="UniProtKB-ARBA"/>
</dbReference>
<dbReference type="Bgee" id="ENSOANG00000045194">
    <property type="expression patterns" value="Expressed in fibroblast and 8 other cell types or tissues"/>
</dbReference>
<dbReference type="CDD" id="cd08340">
    <property type="entry name" value="DED_c-FLIP_r2"/>
    <property type="match status" value="1"/>
</dbReference>
<dbReference type="PANTHER" id="PTHR48169">
    <property type="entry name" value="DED DOMAIN-CONTAINING PROTEIN"/>
    <property type="match status" value="1"/>
</dbReference>
<evidence type="ECO:0000256" key="5">
    <source>
        <dbReference type="ARBA" id="ARBA00074066"/>
    </source>
</evidence>
<reference evidence="7" key="2">
    <citation type="submission" date="2025-08" db="UniProtKB">
        <authorList>
            <consortium name="Ensembl"/>
        </authorList>
    </citation>
    <scope>IDENTIFICATION</scope>
    <source>
        <strain evidence="7">Glennie</strain>
    </source>
</reference>
<dbReference type="PROSITE" id="PS50168">
    <property type="entry name" value="DED"/>
    <property type="match status" value="2"/>
</dbReference>